<evidence type="ECO:0000256" key="1">
    <source>
        <dbReference type="SAM" id="MobiDB-lite"/>
    </source>
</evidence>
<comment type="caution">
    <text evidence="2">The sequence shown here is derived from an EMBL/GenBank/DDBJ whole genome shotgun (WGS) entry which is preliminary data.</text>
</comment>
<name>A0A5B7GRX9_PORTR</name>
<dbReference type="Proteomes" id="UP000324222">
    <property type="component" value="Unassembled WGS sequence"/>
</dbReference>
<evidence type="ECO:0000313" key="3">
    <source>
        <dbReference type="Proteomes" id="UP000324222"/>
    </source>
</evidence>
<keyword evidence="3" id="KW-1185">Reference proteome</keyword>
<feature type="compositionally biased region" description="Pro residues" evidence="1">
    <location>
        <begin position="1"/>
        <end position="10"/>
    </location>
</feature>
<protein>
    <submittedName>
        <fullName evidence="2">Uncharacterized protein</fullName>
    </submittedName>
</protein>
<organism evidence="2 3">
    <name type="scientific">Portunus trituberculatus</name>
    <name type="common">Swimming crab</name>
    <name type="synonym">Neptunus trituberculatus</name>
    <dbReference type="NCBI Taxonomy" id="210409"/>
    <lineage>
        <taxon>Eukaryota</taxon>
        <taxon>Metazoa</taxon>
        <taxon>Ecdysozoa</taxon>
        <taxon>Arthropoda</taxon>
        <taxon>Crustacea</taxon>
        <taxon>Multicrustacea</taxon>
        <taxon>Malacostraca</taxon>
        <taxon>Eumalacostraca</taxon>
        <taxon>Eucarida</taxon>
        <taxon>Decapoda</taxon>
        <taxon>Pleocyemata</taxon>
        <taxon>Brachyura</taxon>
        <taxon>Eubrachyura</taxon>
        <taxon>Portunoidea</taxon>
        <taxon>Portunidae</taxon>
        <taxon>Portuninae</taxon>
        <taxon>Portunus</taxon>
    </lineage>
</organism>
<feature type="region of interest" description="Disordered" evidence="1">
    <location>
        <begin position="1"/>
        <end position="25"/>
    </location>
</feature>
<feature type="compositionally biased region" description="Polar residues" evidence="1">
    <location>
        <begin position="11"/>
        <end position="20"/>
    </location>
</feature>
<dbReference type="EMBL" id="VSRR010016508">
    <property type="protein sequence ID" value="MPC59374.1"/>
    <property type="molecule type" value="Genomic_DNA"/>
</dbReference>
<dbReference type="AlphaFoldDB" id="A0A5B7GRX9"/>
<reference evidence="2 3" key="1">
    <citation type="submission" date="2019-05" db="EMBL/GenBank/DDBJ databases">
        <title>Another draft genome of Portunus trituberculatus and its Hox gene families provides insights of decapod evolution.</title>
        <authorList>
            <person name="Jeong J.-H."/>
            <person name="Song I."/>
            <person name="Kim S."/>
            <person name="Choi T."/>
            <person name="Kim D."/>
            <person name="Ryu S."/>
            <person name="Kim W."/>
        </authorList>
    </citation>
    <scope>NUCLEOTIDE SEQUENCE [LARGE SCALE GENOMIC DNA]</scope>
    <source>
        <tissue evidence="2">Muscle</tissue>
    </source>
</reference>
<evidence type="ECO:0000313" key="2">
    <source>
        <dbReference type="EMBL" id="MPC59374.1"/>
    </source>
</evidence>
<accession>A0A5B7GRX9</accession>
<gene>
    <name evidence="2" type="ORF">E2C01_053393</name>
</gene>
<sequence>MKFLQLPPPRYTSNRQSQDGGRTAAESPECQLLLLYTVRALTPCTSTRHDSLRFAFNLFHGI</sequence>
<proteinExistence type="predicted"/>